<protein>
    <submittedName>
        <fullName evidence="4">GHKL domain-containing protein</fullName>
    </submittedName>
</protein>
<proteinExistence type="predicted"/>
<feature type="transmembrane region" description="Helical" evidence="2">
    <location>
        <begin position="178"/>
        <end position="199"/>
    </location>
</feature>
<dbReference type="EMBL" id="RXIA01000004">
    <property type="protein sequence ID" value="RVU71430.1"/>
    <property type="molecule type" value="Genomic_DNA"/>
</dbReference>
<reference evidence="4 5" key="1">
    <citation type="submission" date="2018-12" db="EMBL/GenBank/DDBJ databases">
        <authorList>
            <person name="Meng J."/>
        </authorList>
    </citation>
    <scope>NUCLEOTIDE SEQUENCE [LARGE SCALE GENOMIC DNA]</scope>
    <source>
        <strain evidence="4 5">HT111-2</strain>
    </source>
</reference>
<keyword evidence="5" id="KW-1185">Reference proteome</keyword>
<feature type="coiled-coil region" evidence="1">
    <location>
        <begin position="236"/>
        <end position="263"/>
    </location>
</feature>
<dbReference type="GO" id="GO:0042802">
    <property type="term" value="F:identical protein binding"/>
    <property type="evidence" value="ECO:0007669"/>
    <property type="project" value="TreeGrafter"/>
</dbReference>
<organism evidence="4 5">
    <name type="scientific">Lactobacillus xujianguonis</name>
    <dbReference type="NCBI Taxonomy" id="2495899"/>
    <lineage>
        <taxon>Bacteria</taxon>
        <taxon>Bacillati</taxon>
        <taxon>Bacillota</taxon>
        <taxon>Bacilli</taxon>
        <taxon>Lactobacillales</taxon>
        <taxon>Lactobacillaceae</taxon>
        <taxon>Lactobacillus</taxon>
    </lineage>
</organism>
<evidence type="ECO:0000313" key="5">
    <source>
        <dbReference type="Proteomes" id="UP000288291"/>
    </source>
</evidence>
<keyword evidence="1" id="KW-0175">Coiled coil</keyword>
<dbReference type="Pfam" id="PF14501">
    <property type="entry name" value="HATPase_c_5"/>
    <property type="match status" value="1"/>
</dbReference>
<feature type="domain" description="Sensor histidine kinase NatK-like C-terminal" evidence="3">
    <location>
        <begin position="348"/>
        <end position="453"/>
    </location>
</feature>
<evidence type="ECO:0000313" key="4">
    <source>
        <dbReference type="EMBL" id="RVU71430.1"/>
    </source>
</evidence>
<evidence type="ECO:0000259" key="3">
    <source>
        <dbReference type="Pfam" id="PF14501"/>
    </source>
</evidence>
<accession>A0A437SX50</accession>
<name>A0A437SX50_9LACO</name>
<dbReference type="PANTHER" id="PTHR40448:SF1">
    <property type="entry name" value="TWO-COMPONENT SENSOR HISTIDINE KINASE"/>
    <property type="match status" value="1"/>
</dbReference>
<keyword evidence="2" id="KW-0812">Transmembrane</keyword>
<sequence length="454" mass="52657">MQAVHDFIQGFISGFGPHADFILGYLVLMLVESITSTSFLIWYFFKVTRLPKAGFKNKFFLGIISVLLYIPAIFGSYGILITTLASMLLFYLRYRRYDHLAIVNAVISGTTFYLVIWILQSIIFNILLKARLVTKGSAVRPWLAVLIFIIFYLFAIIFVKKKASWFYHQITGKNARSFLVAVGYSYFSAGVIVILNMLYGESSQVLLLYIFLLLTQIGFAFYMYFINTKIQTRLLDEQEQQNLQEYLHDLEQSEDQLRRFKHDYPNLLASLRTSAESGANQELVAELDRYTESQLNQQNLWKYKNLNHLHNDALKSLLVEKLNRLNELGIKYSFECEQEITTVPKNVKLFDLVRIIGIVFDNAIEESQKVGTEQAEVKAMFYQEEPGELEFELKNKSRLQQVNLTQIKEKGYTTKEHHQGLGLANIQEINDQYDNMFIEYGSKNNWFSFSLVIA</sequence>
<comment type="caution">
    <text evidence="4">The sequence shown here is derived from an EMBL/GenBank/DDBJ whole genome shotgun (WGS) entry which is preliminary data.</text>
</comment>
<dbReference type="Proteomes" id="UP000288291">
    <property type="component" value="Unassembled WGS sequence"/>
</dbReference>
<feature type="transmembrane region" description="Helical" evidence="2">
    <location>
        <begin position="22"/>
        <end position="45"/>
    </location>
</feature>
<dbReference type="InterPro" id="IPR036890">
    <property type="entry name" value="HATPase_C_sf"/>
</dbReference>
<dbReference type="Gene3D" id="3.30.565.10">
    <property type="entry name" value="Histidine kinase-like ATPase, C-terminal domain"/>
    <property type="match status" value="1"/>
</dbReference>
<dbReference type="InterPro" id="IPR032834">
    <property type="entry name" value="NatK-like_C"/>
</dbReference>
<dbReference type="RefSeq" id="WP_103660644.1">
    <property type="nucleotide sequence ID" value="NZ_ML136873.1"/>
</dbReference>
<feature type="transmembrane region" description="Helical" evidence="2">
    <location>
        <begin position="66"/>
        <end position="94"/>
    </location>
</feature>
<dbReference type="AlphaFoldDB" id="A0A437SX50"/>
<feature type="transmembrane region" description="Helical" evidence="2">
    <location>
        <begin position="100"/>
        <end position="127"/>
    </location>
</feature>
<keyword evidence="2" id="KW-1133">Transmembrane helix</keyword>
<dbReference type="SUPFAM" id="SSF55874">
    <property type="entry name" value="ATPase domain of HSP90 chaperone/DNA topoisomerase II/histidine kinase"/>
    <property type="match status" value="1"/>
</dbReference>
<feature type="transmembrane region" description="Helical" evidence="2">
    <location>
        <begin position="206"/>
        <end position="225"/>
    </location>
</feature>
<keyword evidence="2" id="KW-0472">Membrane</keyword>
<feature type="transmembrane region" description="Helical" evidence="2">
    <location>
        <begin position="139"/>
        <end position="158"/>
    </location>
</feature>
<evidence type="ECO:0000256" key="1">
    <source>
        <dbReference type="SAM" id="Coils"/>
    </source>
</evidence>
<gene>
    <name evidence="4" type="ORF">EJK17_01640</name>
</gene>
<dbReference type="PANTHER" id="PTHR40448">
    <property type="entry name" value="TWO-COMPONENT SENSOR HISTIDINE KINASE"/>
    <property type="match status" value="1"/>
</dbReference>
<evidence type="ECO:0000256" key="2">
    <source>
        <dbReference type="SAM" id="Phobius"/>
    </source>
</evidence>